<organism evidence="2 3">
    <name type="scientific">Paspalum notatum var. saurae</name>
    <dbReference type="NCBI Taxonomy" id="547442"/>
    <lineage>
        <taxon>Eukaryota</taxon>
        <taxon>Viridiplantae</taxon>
        <taxon>Streptophyta</taxon>
        <taxon>Embryophyta</taxon>
        <taxon>Tracheophyta</taxon>
        <taxon>Spermatophyta</taxon>
        <taxon>Magnoliopsida</taxon>
        <taxon>Liliopsida</taxon>
        <taxon>Poales</taxon>
        <taxon>Poaceae</taxon>
        <taxon>PACMAD clade</taxon>
        <taxon>Panicoideae</taxon>
        <taxon>Andropogonodae</taxon>
        <taxon>Paspaleae</taxon>
        <taxon>Paspalinae</taxon>
        <taxon>Paspalum</taxon>
    </lineage>
</organism>
<dbReference type="EMBL" id="CP144754">
    <property type="protein sequence ID" value="WVZ95734.1"/>
    <property type="molecule type" value="Genomic_DNA"/>
</dbReference>
<evidence type="ECO:0000313" key="2">
    <source>
        <dbReference type="EMBL" id="WVZ95734.1"/>
    </source>
</evidence>
<dbReference type="Pfam" id="PF13650">
    <property type="entry name" value="Asp_protease_2"/>
    <property type="match status" value="1"/>
</dbReference>
<evidence type="ECO:0000313" key="3">
    <source>
        <dbReference type="Proteomes" id="UP001341281"/>
    </source>
</evidence>
<dbReference type="Pfam" id="PF03732">
    <property type="entry name" value="Retrotrans_gag"/>
    <property type="match status" value="1"/>
</dbReference>
<feature type="domain" description="Retrotransposon gag" evidence="1">
    <location>
        <begin position="2"/>
        <end position="84"/>
    </location>
</feature>
<protein>
    <recommendedName>
        <fullName evidence="1">Retrotransposon gag domain-containing protein</fullName>
    </recommendedName>
</protein>
<proteinExistence type="predicted"/>
<name>A0AAQ3UQG9_PASNO</name>
<accession>A0AAQ3UQG9</accession>
<dbReference type="PANTHER" id="PTHR15503:SF22">
    <property type="entry name" value="TRANSPOSON TY3-I GAG POLYPROTEIN"/>
    <property type="match status" value="1"/>
</dbReference>
<evidence type="ECO:0000259" key="1">
    <source>
        <dbReference type="Pfam" id="PF03732"/>
    </source>
</evidence>
<sequence length="352" mass="38697">MTGPAQMWYLRLELNTGAPPWRSFVRLVQQRFGPPMTDSPLGALKLLQRTTTVDEYCEQFMSLACRDAELSETQQIHLFTTGLRNPLQIDVALRRPATLNEAISLARAYKQRLLLPEIQPPWPNQSSAYRLPTNAASAATGASSAPALVGGDSASSKAALPGGIAAGRRRLNPTEMAQRRAADLCYNCDEKFVYGHKCKKLFILEVAPEEDEPAEEQEPEAQLEDAAISLHALTGIRATTYHTMKIWVEVGSKRLTALLDSSSTHNFIDLDVAEELHLPSKQRATMRVTVGNGDHVACSTVYTDVRLLVGCTRFVVDCYAMPIDGYDLVLGVGFLGALGPILWDFGEQTLCF</sequence>
<dbReference type="Gene3D" id="2.40.70.10">
    <property type="entry name" value="Acid Proteases"/>
    <property type="match status" value="1"/>
</dbReference>
<dbReference type="InterPro" id="IPR005162">
    <property type="entry name" value="Retrotrans_gag_dom"/>
</dbReference>
<dbReference type="InterPro" id="IPR021109">
    <property type="entry name" value="Peptidase_aspartic_dom_sf"/>
</dbReference>
<dbReference type="SUPFAM" id="SSF50630">
    <property type="entry name" value="Acid proteases"/>
    <property type="match status" value="1"/>
</dbReference>
<reference evidence="2 3" key="1">
    <citation type="submission" date="2024-02" db="EMBL/GenBank/DDBJ databases">
        <title>High-quality chromosome-scale genome assembly of Pensacola bahiagrass (Paspalum notatum Flugge var. saurae).</title>
        <authorList>
            <person name="Vega J.M."/>
            <person name="Podio M."/>
            <person name="Orjuela J."/>
            <person name="Siena L.A."/>
            <person name="Pessino S.C."/>
            <person name="Combes M.C."/>
            <person name="Mariac C."/>
            <person name="Albertini E."/>
            <person name="Pupilli F."/>
            <person name="Ortiz J.P.A."/>
            <person name="Leblanc O."/>
        </authorList>
    </citation>
    <scope>NUCLEOTIDE SEQUENCE [LARGE SCALE GENOMIC DNA]</scope>
    <source>
        <strain evidence="2">R1</strain>
        <tissue evidence="2">Leaf</tissue>
    </source>
</reference>
<dbReference type="Proteomes" id="UP001341281">
    <property type="component" value="Chromosome 10"/>
</dbReference>
<gene>
    <name evidence="2" type="ORF">U9M48_041461</name>
</gene>
<dbReference type="CDD" id="cd00303">
    <property type="entry name" value="retropepsin_like"/>
    <property type="match status" value="1"/>
</dbReference>
<keyword evidence="3" id="KW-1185">Reference proteome</keyword>
<dbReference type="PANTHER" id="PTHR15503">
    <property type="entry name" value="LDOC1 RELATED"/>
    <property type="match status" value="1"/>
</dbReference>
<dbReference type="AlphaFoldDB" id="A0AAQ3UQG9"/>
<dbReference type="InterPro" id="IPR032567">
    <property type="entry name" value="RTL1-rel"/>
</dbReference>